<organism evidence="6 7">
    <name type="scientific">Drosophila busckii</name>
    <name type="common">Fruit fly</name>
    <dbReference type="NCBI Taxonomy" id="30019"/>
    <lineage>
        <taxon>Eukaryota</taxon>
        <taxon>Metazoa</taxon>
        <taxon>Ecdysozoa</taxon>
        <taxon>Arthropoda</taxon>
        <taxon>Hexapoda</taxon>
        <taxon>Insecta</taxon>
        <taxon>Pterygota</taxon>
        <taxon>Neoptera</taxon>
        <taxon>Endopterygota</taxon>
        <taxon>Diptera</taxon>
        <taxon>Brachycera</taxon>
        <taxon>Muscomorpha</taxon>
        <taxon>Ephydroidea</taxon>
        <taxon>Drosophilidae</taxon>
        <taxon>Drosophila</taxon>
    </lineage>
</organism>
<dbReference type="InterPro" id="IPR015817">
    <property type="entry name" value="Vitellinogen_open_b-sht_sub1"/>
</dbReference>
<dbReference type="Proteomes" id="UP000494163">
    <property type="component" value="Chromosome 4"/>
</dbReference>
<evidence type="ECO:0000313" key="7">
    <source>
        <dbReference type="Proteomes" id="UP000494163"/>
    </source>
</evidence>
<dbReference type="InterPro" id="IPR015819">
    <property type="entry name" value="Lipid_transp_b-sht_shell"/>
</dbReference>
<dbReference type="PROSITE" id="PS51211">
    <property type="entry name" value="VITELLOGENIN"/>
    <property type="match status" value="1"/>
</dbReference>
<sequence length="3329" mass="371858">DNGKFKYLPGSSYEYAFDSILSVGLTSGAVSEADDTSLKITGSAKLFAEGNCGYTLQVGAVKVINTKESVEKNFVNNIQKPVYFTLVNGQLEPEICTDASDSTYSLNIKRAIISLLQSGTESQDVVNEVDVFGQCPTHTSISRSTNGVALTKVRNLNHCAYRDHINSGLVSGVVNNRAGVTSSSLIQSDYSKELKIESGIIVYVQLSELYKFAGTTKGNLDINAKVSTTLKIKNADGTPERGPTNGNHVASIMFQKTDLYSSKNIAALKSVLSDLVDLTNEYVKKDSAKKFVELIRLMRQSDTETLLELNAFPHPNKVQAHKVYLDALFRTNTAESAKAILKQLPKLAKYEKILAILSLNMVETVDKETLNQAAAQLSAVAPKELYLVVGSLVTKYCARHGCHPSDVDGISKKYADSLKHCKPNTKKEEERFVYILKGIGNAQDLANNVVTALSECAAPSNGRSNRIRVAALQAFSGVACNPTLGTRALELLKDQSEDSELRIEAYLAAITCPSAELANQISDIVNSEKVYQVGGFIESSLRSIRDSTDVAREQQKYHFENIRVTKNFPKDYRRYSFNNELSYKLDALGISASLDQKLIYSQHGFLPRSARLNVTTELFGTNFNVIEASMRQENLENILEYYLGPKGLLNKDFDEIVKLIEVGNSAGSVPGSRAKRSIADDSDKTSKKYKTYGSKNVQDLNLDLSLKLFGSELVFLSLGDNIPATLDDIIIHFSTAFDKAKKELSSFEKQFNFNSLFIDSSIAYPTGAGIPLEFAAQGFAANKIDFAVNVDVNAILEQNWQKAKYRLKMVPSTDVNVNMQLSFNAHVLASGIRLVTTGHSATGSDISISLINEGDGFNVGVELPREKLEIIDVQVNTEFFVAEQDKPLKVVLPKAPRKQKNIQPSEFCFNQLNIVGINVCVVSSTAISNIGSGAVNGNRKPNALLDGIHLSRPLHFAVHMTTERKFNFKGTHSILQSGSQQWRLDYSTPGSKVSHDTSVAFELGTKPRTYGRLSLDNPQYHLGVEAGINNDSNELVLYGQYEQDKDVKKSKIGFTKHGNEYKPLIEIQDKNGVTNTINGYRADGKIVVQQTGEKQSRYNFQNFQIVNQNNERIMLNGWADVSPSSLITQLHISPGKQTYQVKTNFKLENGHHEIGLFVNDERSPENIYGGSAQMNVNHQAYKLKLSGKAVTWSIDSSTEFEFQKADNTNEMSSGKLSHNIKVEQKNKPFIAGKIITIFDVNKFQFDAEAVRDIKIASVNIKYQANQKSVRDYDLVATAKLNKHSIDLLLKCDTNGNMLVVDNSLTTSWGTVLTAKGNLGQRYTPQDVHIDLQGSAQFSGKEKPVQWTLKVLGTPEKTNSELHFHRDNVELVKITSESQHPQDKITSAKIILMVKNLINAKTDFKVAKNGKGELTASIETLKTEPKHKLEIDTKFHIQTPKYDIDAIAILDGKKKIHFKTESNVEKLKFSTKNILEANEKKMSFEASGNVKGEWRTNGDIQGTFTLTTIDGRVIDGSINRHWSTNPKTHLTQGTVDVQINDQEPEQKKKRSLTVNTKLDRTNLKTHEYSANTQISYTDFNNQKSELKNNMAYLIKGNSKSFEFGIKANSNLIPHPLDVTFVVDEYSGNHAIGRISAKYGAIVDVNLSGNYQTGHDSAPASYELQCNLQLPETKLKNIELSSHGKFIKPTDSSNNYNVEATLNTKTGAGQFAHINTAWTGTTNQGSYSLNAQTNEMTSPFKLDGSYQSEKLTSSKDSDANSKLKFTLNAQYGAKFIKSNFDASYAGVDTATLHYSLDSSFESVKDILFEIRSYKSAEESSNISVLVNHAGKSYNLISMLYGGSHKKGIEVRIIMPAQQPIVFMGIVEILGERKMKLTLNFDFLSDMDFKLSSELAYTSIDEFYCISDWSSKKFQQKSYHLEVKAQTKNIKVQLKDSHNVILTGSATYGLKKEQNKSIIEGQGQVQYKGKTHSGNFKLTRQQFNLNIEKEVGFAYTLNVNFGSKNGVSTLKLTNKEFNSKISICEEKQQCTNIQLQSTVNVDEQHSNAVQHAVLILIDLRELGYPYEFELKSKSQRHGFKQQYSLDSHVVSGQNNKYQLSINLTPSSSILKVTLPKREILFESTQKLPTDGKIFGHYEQSAAFYIDKVQRPNEVTRFSAIMDITGVEKVALNAQCYLKIEHPTIRPLSIEAKIDANGEQHNLKSEIIFDIFRVADQKVILSNELSNAAVKNGFNITSVQQVHSSGLQLQYKLNSHAAFNGETRDLSGATELRSSANNIIAGASVFGNKDRMEILISGLNEQILHVTGNINWQKRVAVMNSKMQVFGQKPMEILTEIQPNWAMISLKREPLIDANAEVKLGKEFKFDAVGNGKPLINGRIALDAANFLQTSYKTNDEDITSFLNAADVEFKKEMDDIAALTKARFEKLRHDLNEQVKLVQSSAPDLTKLKLSYDDQMKSIVKELESDPSLKPIIDAINTLVEKYKTVVDEVTKSVSEVYEKMHSNFKEMYEKLQDLWKDSLLKIWEQLMITLTKLIEQLRIELVNTYTKGFKSFITWLEHYGPALKNYGKAINESMKPINEAVQELIKVTVHALEEFNNEIKEYIAKMPTFDSICEEFKNKLHQLKLADNIIELLNSMFEQLHILPQTPESNELLQKLHEYLQAKLKQQQVNDEKWLDELAYLLLKAIRAISASIDMRTPNVIDNTGFPGTDVQSWFSSLPHTIDAFRKLPALLTFRSSIINWILNENWEKIFSRQTLSWVFFQNFELNGHIVNGQHVFTFDGQHYAYPGSCKYILAQDSVDNNFTVIAQLNNGKLKGITLVDRDGNFMEVSDTMALKVNGKAVEYPQYLPGFHAWRRYYTVHLLSEYGVAVMCTTDLKVCHVNVNGFYTSKTRGLLGNGNGEPYDDYLLINGSLASNYADLGNDYGLGKCNMVTYKPTVEDNQSRQEVCSEIFGMKSPLALNYLTLDSRPYREACDITVQQTAEKDKESEACIFALAYGSALKQLNQWVMLPTRCLKCPGPAGQRDFGDEFIVKTPTNKADVVFVVDINVTPAVLSQLVAPAINELRESLKTRGFTDVQIGVIAYDKSKKYPALLTSENGKINYKGNVANIQLNGPKNFCDNCMEQIITEKRLLEFYNLIERFVNSIAPQSDEKAFQLSLDYPFRAGAAKSIIAVRSDTLEYNNWWKFVRAQITGTITKFDGALLHMIAPVKDLALEGVTAEKLIGFNSRLVATLDGKDNKKRSKLQFENDMGIDFVLNSGGWVFATQNFGKLKAADQKKALGQVTSSIADTLFKTETVNDCRCMPVHGVHGQHKCSIKTSNFIPNKKPKAA</sequence>
<dbReference type="InterPro" id="IPR001846">
    <property type="entry name" value="VWF_type-D"/>
</dbReference>
<dbReference type="SUPFAM" id="SSF48371">
    <property type="entry name" value="ARM repeat"/>
    <property type="match status" value="1"/>
</dbReference>
<dbReference type="InterPro" id="IPR050733">
    <property type="entry name" value="Vitellogenin/Apolipophorin"/>
</dbReference>
<dbReference type="SUPFAM" id="SSF48431">
    <property type="entry name" value="Lipovitellin-phosvitin complex, superhelical domain"/>
    <property type="match status" value="1"/>
</dbReference>
<keyword evidence="2" id="KW-0325">Glycoprotein</keyword>
<evidence type="ECO:0000313" key="6">
    <source>
        <dbReference type="EMBL" id="ALC48137.1"/>
    </source>
</evidence>
<dbReference type="Pfam" id="PF00094">
    <property type="entry name" value="VWD"/>
    <property type="match status" value="1"/>
</dbReference>
<proteinExistence type="predicted"/>
<dbReference type="GO" id="GO:0005319">
    <property type="term" value="F:lipid transporter activity"/>
    <property type="evidence" value="ECO:0007669"/>
    <property type="project" value="InterPro"/>
</dbReference>
<evidence type="ECO:0000256" key="1">
    <source>
        <dbReference type="ARBA" id="ARBA00022729"/>
    </source>
</evidence>
<protein>
    <submittedName>
        <fullName evidence="6">Rfabg</fullName>
    </submittedName>
</protein>
<evidence type="ECO:0000256" key="3">
    <source>
        <dbReference type="PROSITE-ProRule" id="PRU00557"/>
    </source>
</evidence>
<keyword evidence="1" id="KW-0732">Signal</keyword>
<dbReference type="OrthoDB" id="6484170at2759"/>
<dbReference type="SMART" id="SM01169">
    <property type="entry name" value="DUF1943"/>
    <property type="match status" value="1"/>
</dbReference>
<reference evidence="6 7" key="1">
    <citation type="submission" date="2015-08" db="EMBL/GenBank/DDBJ databases">
        <title>Ancestral chromatin configuration constrains chromatin evolution on differentiating sex chromosomes in Drosophila.</title>
        <authorList>
            <person name="Zhou Q."/>
            <person name="Bachtrog D."/>
        </authorList>
    </citation>
    <scope>NUCLEOTIDE SEQUENCE [LARGE SCALE GENOMIC DNA]</scope>
    <source>
        <tissue evidence="6">Whole larvae</tissue>
    </source>
</reference>
<evidence type="ECO:0000259" key="5">
    <source>
        <dbReference type="PROSITE" id="PS51233"/>
    </source>
</evidence>
<dbReference type="InterPro" id="IPR001747">
    <property type="entry name" value="Vitellogenin_N"/>
</dbReference>
<keyword evidence="7" id="KW-1185">Reference proteome</keyword>
<feature type="non-terminal residue" evidence="6">
    <location>
        <position position="1"/>
    </location>
</feature>
<gene>
    <name evidence="6" type="ORF">Dbus_chr4g75</name>
</gene>
<dbReference type="InterPro" id="IPR011030">
    <property type="entry name" value="Lipovitellin_superhlx_dom"/>
</dbReference>
<dbReference type="Pfam" id="PF09172">
    <property type="entry name" value="Vit_open_b-sht"/>
    <property type="match status" value="1"/>
</dbReference>
<dbReference type="SMART" id="SM00638">
    <property type="entry name" value="LPD_N"/>
    <property type="match status" value="1"/>
</dbReference>
<accession>A0A0M4F7G2</accession>
<dbReference type="SUPFAM" id="SSF56968">
    <property type="entry name" value="Lipovitellin-phosvitin complex, beta-sheet shell regions"/>
    <property type="match status" value="2"/>
</dbReference>
<dbReference type="SMART" id="SM00216">
    <property type="entry name" value="VWD"/>
    <property type="match status" value="1"/>
</dbReference>
<dbReference type="InterPro" id="IPR015816">
    <property type="entry name" value="Vitellinogen_b-sht_N"/>
</dbReference>
<dbReference type="Gene3D" id="2.20.80.10">
    <property type="entry name" value="Lipovitellin-phosvitin complex, chain A, domain 4"/>
    <property type="match status" value="1"/>
</dbReference>
<dbReference type="Gene3D" id="2.20.50.20">
    <property type="entry name" value="Lipovitellin. Chain A, domain 3"/>
    <property type="match status" value="1"/>
</dbReference>
<dbReference type="InterPro" id="IPR015255">
    <property type="entry name" value="Vitellinogen_open_b-sht"/>
</dbReference>
<dbReference type="EMBL" id="CP012527">
    <property type="protein sequence ID" value="ALC48137.1"/>
    <property type="molecule type" value="Genomic_DNA"/>
</dbReference>
<dbReference type="Gene3D" id="1.25.10.20">
    <property type="entry name" value="Vitellinogen, superhelical"/>
    <property type="match status" value="1"/>
</dbReference>
<dbReference type="PANTHER" id="PTHR23345:SF36">
    <property type="entry name" value="APOLIPOPHORINS"/>
    <property type="match status" value="1"/>
</dbReference>
<dbReference type="Pfam" id="PF01347">
    <property type="entry name" value="Vitellogenin_N"/>
    <property type="match status" value="1"/>
</dbReference>
<name>A0A0M4F7G2_DROBS</name>
<dbReference type="PROSITE" id="PS51233">
    <property type="entry name" value="VWFD"/>
    <property type="match status" value="1"/>
</dbReference>
<evidence type="ECO:0000259" key="4">
    <source>
        <dbReference type="PROSITE" id="PS51211"/>
    </source>
</evidence>
<dbReference type="OMA" id="MTWTILE"/>
<feature type="domain" description="VWFD" evidence="5">
    <location>
        <begin position="2764"/>
        <end position="2931"/>
    </location>
</feature>
<comment type="caution">
    <text evidence="3">Lacks conserved residue(s) required for the propagation of feature annotation.</text>
</comment>
<dbReference type="InterPro" id="IPR016024">
    <property type="entry name" value="ARM-type_fold"/>
</dbReference>
<dbReference type="Gene3D" id="2.30.230.10">
    <property type="entry name" value="Lipovitellin, beta-sheet shell regions, chain A"/>
    <property type="match status" value="1"/>
</dbReference>
<dbReference type="PANTHER" id="PTHR23345">
    <property type="entry name" value="VITELLOGENIN-RELATED"/>
    <property type="match status" value="1"/>
</dbReference>
<dbReference type="STRING" id="30019.A0A0M4F7G2"/>
<feature type="domain" description="Vitellogenin" evidence="4">
    <location>
        <begin position="7"/>
        <end position="610"/>
    </location>
</feature>
<evidence type="ECO:0000256" key="2">
    <source>
        <dbReference type="ARBA" id="ARBA00023180"/>
    </source>
</evidence>